<name>D0LXR1_HALO1</name>
<dbReference type="InterPro" id="IPR013024">
    <property type="entry name" value="GGCT-like"/>
</dbReference>
<keyword evidence="4" id="KW-1185">Reference proteome</keyword>
<dbReference type="InterPro" id="IPR006840">
    <property type="entry name" value="ChaC"/>
</dbReference>
<evidence type="ECO:0000256" key="1">
    <source>
        <dbReference type="ARBA" id="ARBA00012344"/>
    </source>
</evidence>
<dbReference type="EC" id="4.3.2.7" evidence="1"/>
<protein>
    <recommendedName>
        <fullName evidence="1">glutathione-specific gamma-glutamylcyclotransferase</fullName>
        <ecNumber evidence="1">4.3.2.7</ecNumber>
    </recommendedName>
</protein>
<evidence type="ECO:0000256" key="2">
    <source>
        <dbReference type="ARBA" id="ARBA00023239"/>
    </source>
</evidence>
<dbReference type="Pfam" id="PF04752">
    <property type="entry name" value="ChaC"/>
    <property type="match status" value="1"/>
</dbReference>
<dbReference type="EMBL" id="CP001804">
    <property type="protein sequence ID" value="ACY17816.1"/>
    <property type="molecule type" value="Genomic_DNA"/>
</dbReference>
<dbReference type="AlphaFoldDB" id="D0LXR1"/>
<sequence length="178" mass="20123">MSEQAWIFGYGSLVWRPAFPYRQRRAAFIRGFVRRFWQASTDHRGTPDAPGRVVTLIPEPDATCWGTAYQVDKDERDAILRALDHREKDGYERVYTEATLPGERGAEDHRVPVLVYVATARNPSYLGPAPLPEIAEIARSRVGPSGSNREYVLRLAEALAEMGARDPHVFDLARLLDE</sequence>
<dbReference type="HOGENOM" id="CLU_070703_2_2_7"/>
<reference evidence="3 4" key="1">
    <citation type="journal article" date="2010" name="Stand. Genomic Sci.">
        <title>Complete genome sequence of Haliangium ochraceum type strain (SMP-2).</title>
        <authorList>
            <consortium name="US DOE Joint Genome Institute (JGI-PGF)"/>
            <person name="Ivanova N."/>
            <person name="Daum C."/>
            <person name="Lang E."/>
            <person name="Abt B."/>
            <person name="Kopitz M."/>
            <person name="Saunders E."/>
            <person name="Lapidus A."/>
            <person name="Lucas S."/>
            <person name="Glavina Del Rio T."/>
            <person name="Nolan M."/>
            <person name="Tice H."/>
            <person name="Copeland A."/>
            <person name="Cheng J.F."/>
            <person name="Chen F."/>
            <person name="Bruce D."/>
            <person name="Goodwin L."/>
            <person name="Pitluck S."/>
            <person name="Mavromatis K."/>
            <person name="Pati A."/>
            <person name="Mikhailova N."/>
            <person name="Chen A."/>
            <person name="Palaniappan K."/>
            <person name="Land M."/>
            <person name="Hauser L."/>
            <person name="Chang Y.J."/>
            <person name="Jeffries C.D."/>
            <person name="Detter J.C."/>
            <person name="Brettin T."/>
            <person name="Rohde M."/>
            <person name="Goker M."/>
            <person name="Bristow J."/>
            <person name="Markowitz V."/>
            <person name="Eisen J.A."/>
            <person name="Hugenholtz P."/>
            <person name="Kyrpides N.C."/>
            <person name="Klenk H.P."/>
        </authorList>
    </citation>
    <scope>NUCLEOTIDE SEQUENCE [LARGE SCALE GENOMIC DNA]</scope>
    <source>
        <strain evidence="4">DSM 14365 / CIP 107738 / JCM 11303 / AJ 13395 / SMP-2</strain>
    </source>
</reference>
<proteinExistence type="predicted"/>
<keyword evidence="2" id="KW-0456">Lyase</keyword>
<dbReference type="GO" id="GO:0061928">
    <property type="term" value="F:glutathione specific gamma-glutamylcyclotransferase activity"/>
    <property type="evidence" value="ECO:0007669"/>
    <property type="project" value="UniProtKB-EC"/>
</dbReference>
<gene>
    <name evidence="3" type="ordered locus">Hoch_5331</name>
</gene>
<dbReference type="PANTHER" id="PTHR12192:SF2">
    <property type="entry name" value="GLUTATHIONE-SPECIFIC GAMMA-GLUTAMYLCYCLOTRANSFERASE 2"/>
    <property type="match status" value="1"/>
</dbReference>
<dbReference type="eggNOG" id="COG3703">
    <property type="taxonomic scope" value="Bacteria"/>
</dbReference>
<dbReference type="SUPFAM" id="SSF110857">
    <property type="entry name" value="Gamma-glutamyl cyclotransferase-like"/>
    <property type="match status" value="1"/>
</dbReference>
<evidence type="ECO:0000313" key="3">
    <source>
        <dbReference type="EMBL" id="ACY17816.1"/>
    </source>
</evidence>
<dbReference type="STRING" id="502025.Hoch_5331"/>
<accession>D0LXR1</accession>
<dbReference type="RefSeq" id="WP_012830408.1">
    <property type="nucleotide sequence ID" value="NC_013440.1"/>
</dbReference>
<dbReference type="GO" id="GO:0005737">
    <property type="term" value="C:cytoplasm"/>
    <property type="evidence" value="ECO:0007669"/>
    <property type="project" value="TreeGrafter"/>
</dbReference>
<dbReference type="PANTHER" id="PTHR12192">
    <property type="entry name" value="CATION TRANSPORT PROTEIN CHAC-RELATED"/>
    <property type="match status" value="1"/>
</dbReference>
<dbReference type="InterPro" id="IPR036568">
    <property type="entry name" value="GGCT-like_sf"/>
</dbReference>
<dbReference type="GO" id="GO:0006751">
    <property type="term" value="P:glutathione catabolic process"/>
    <property type="evidence" value="ECO:0007669"/>
    <property type="project" value="InterPro"/>
</dbReference>
<evidence type="ECO:0000313" key="4">
    <source>
        <dbReference type="Proteomes" id="UP000001880"/>
    </source>
</evidence>
<dbReference type="OrthoDB" id="9795692at2"/>
<dbReference type="Proteomes" id="UP000001880">
    <property type="component" value="Chromosome"/>
</dbReference>
<dbReference type="Gene3D" id="3.10.490.10">
    <property type="entry name" value="Gamma-glutamyl cyclotransferase-like"/>
    <property type="match status" value="1"/>
</dbReference>
<dbReference type="KEGG" id="hoh:Hoch_5331"/>
<organism evidence="3 4">
    <name type="scientific">Haliangium ochraceum (strain DSM 14365 / JCM 11303 / SMP-2)</name>
    <dbReference type="NCBI Taxonomy" id="502025"/>
    <lineage>
        <taxon>Bacteria</taxon>
        <taxon>Pseudomonadati</taxon>
        <taxon>Myxococcota</taxon>
        <taxon>Polyangia</taxon>
        <taxon>Haliangiales</taxon>
        <taxon>Kofleriaceae</taxon>
        <taxon>Haliangium</taxon>
    </lineage>
</organism>
<dbReference type="CDD" id="cd06661">
    <property type="entry name" value="GGCT_like"/>
    <property type="match status" value="1"/>
</dbReference>